<name>A0A494ZV04_9BACI</name>
<accession>A0A494ZV04</accession>
<dbReference type="Proteomes" id="UP000269301">
    <property type="component" value="Unassembled WGS sequence"/>
</dbReference>
<dbReference type="AlphaFoldDB" id="A0A494ZV04"/>
<dbReference type="OrthoDB" id="1925744at2"/>
<keyword evidence="3" id="KW-1185">Reference proteome</keyword>
<keyword evidence="1" id="KW-0812">Transmembrane</keyword>
<feature type="transmembrane region" description="Helical" evidence="1">
    <location>
        <begin position="20"/>
        <end position="49"/>
    </location>
</feature>
<evidence type="ECO:0000313" key="3">
    <source>
        <dbReference type="Proteomes" id="UP000269301"/>
    </source>
</evidence>
<proteinExistence type="predicted"/>
<dbReference type="EMBL" id="RBZP01000023">
    <property type="protein sequence ID" value="RKQ29603.1"/>
    <property type="molecule type" value="Genomic_DNA"/>
</dbReference>
<organism evidence="2 3">
    <name type="scientific">Oceanobacillus halophilus</name>
    <dbReference type="NCBI Taxonomy" id="930130"/>
    <lineage>
        <taxon>Bacteria</taxon>
        <taxon>Bacillati</taxon>
        <taxon>Bacillota</taxon>
        <taxon>Bacilli</taxon>
        <taxon>Bacillales</taxon>
        <taxon>Bacillaceae</taxon>
        <taxon>Oceanobacillus</taxon>
    </lineage>
</organism>
<evidence type="ECO:0000256" key="1">
    <source>
        <dbReference type="SAM" id="Phobius"/>
    </source>
</evidence>
<dbReference type="RefSeq" id="WP_121205896.1">
    <property type="nucleotide sequence ID" value="NZ_RBZP01000023.1"/>
</dbReference>
<keyword evidence="1" id="KW-0472">Membrane</keyword>
<gene>
    <name evidence="2" type="ORF">D8M06_17580</name>
</gene>
<keyword evidence="1" id="KW-1133">Transmembrane helix</keyword>
<feature type="transmembrane region" description="Helical" evidence="1">
    <location>
        <begin position="61"/>
        <end position="89"/>
    </location>
</feature>
<comment type="caution">
    <text evidence="2">The sequence shown here is derived from an EMBL/GenBank/DDBJ whole genome shotgun (WGS) entry which is preliminary data.</text>
</comment>
<sequence>MLVSTILKWISGGLEAFWGIPLVGGAIILAYAWLPLVFMLVLHIVTLVFSVRDQKKIHGSVLGIVTSCVGWIPILGMIMHIITAIFLLIDAYKNRSDESEKVI</sequence>
<protein>
    <submittedName>
        <fullName evidence="2">Uncharacterized protein</fullName>
    </submittedName>
</protein>
<evidence type="ECO:0000313" key="2">
    <source>
        <dbReference type="EMBL" id="RKQ29603.1"/>
    </source>
</evidence>
<reference evidence="2 3" key="1">
    <citation type="journal article" date="2016" name="Int. J. Syst. Evol. Microbiol.">
        <title>Oceanobacillus halophilus sp. nov., a novel moderately halophilic bacterium from a hypersaline lake.</title>
        <authorList>
            <person name="Amoozegar M.A."/>
            <person name="Bagheri M."/>
            <person name="Makhdoumi A."/>
            <person name="Nikou M.M."/>
            <person name="Fazeli S.A.S."/>
            <person name="Schumann P."/>
            <person name="Sproer C."/>
            <person name="Sanchez-Porro C."/>
            <person name="Ventosa A."/>
        </authorList>
    </citation>
    <scope>NUCLEOTIDE SEQUENCE [LARGE SCALE GENOMIC DNA]</scope>
    <source>
        <strain evidence="2 3">DSM 23996</strain>
    </source>
</reference>